<dbReference type="EMBL" id="JAPHNL010000244">
    <property type="protein sequence ID" value="MCX3061842.1"/>
    <property type="molecule type" value="Genomic_DNA"/>
</dbReference>
<evidence type="ECO:0000256" key="11">
    <source>
        <dbReference type="ARBA" id="ARBA00023285"/>
    </source>
</evidence>
<evidence type="ECO:0000256" key="4">
    <source>
        <dbReference type="ARBA" id="ARBA00022723"/>
    </source>
</evidence>
<keyword evidence="5" id="KW-0547">Nucleotide-binding</keyword>
<dbReference type="PRINTS" id="PR00474">
    <property type="entry name" value="GLU5KINASE"/>
</dbReference>
<evidence type="ECO:0000256" key="5">
    <source>
        <dbReference type="ARBA" id="ARBA00022741"/>
    </source>
</evidence>
<dbReference type="SUPFAM" id="SSF53187">
    <property type="entry name" value="Zn-dependent exopeptidases"/>
    <property type="match status" value="1"/>
</dbReference>
<protein>
    <submittedName>
        <fullName evidence="13">M20/M25/M40 family metallo-hydrolase</fullName>
    </submittedName>
</protein>
<dbReference type="InterPro" id="IPR001057">
    <property type="entry name" value="Glu/AcGlu_kinase"/>
</dbReference>
<evidence type="ECO:0000256" key="1">
    <source>
        <dbReference type="ARBA" id="ARBA00022490"/>
    </source>
</evidence>
<evidence type="ECO:0000256" key="3">
    <source>
        <dbReference type="ARBA" id="ARBA00022679"/>
    </source>
</evidence>
<evidence type="ECO:0000313" key="14">
    <source>
        <dbReference type="Proteomes" id="UP001163064"/>
    </source>
</evidence>
<organism evidence="13 14">
    <name type="scientific">Streptomyces beihaiensis</name>
    <dbReference type="NCBI Taxonomy" id="2984495"/>
    <lineage>
        <taxon>Bacteria</taxon>
        <taxon>Bacillati</taxon>
        <taxon>Actinomycetota</taxon>
        <taxon>Actinomycetes</taxon>
        <taxon>Kitasatosporales</taxon>
        <taxon>Streptomycetaceae</taxon>
        <taxon>Streptomyces</taxon>
    </lineage>
</organism>
<accession>A0ABT3TZP4</accession>
<keyword evidence="14" id="KW-1185">Reference proteome</keyword>
<keyword evidence="1" id="KW-0963">Cytoplasm</keyword>
<keyword evidence="8" id="KW-0862">Zinc</keyword>
<evidence type="ECO:0000256" key="10">
    <source>
        <dbReference type="ARBA" id="ARBA00023154"/>
    </source>
</evidence>
<keyword evidence="2" id="KW-0028">Amino-acid biosynthesis</keyword>
<reference evidence="13" key="1">
    <citation type="submission" date="2022-10" db="EMBL/GenBank/DDBJ databases">
        <title>Streptomyces beihaiensis sp. nov., a chitin degrading actinobacterium, isolated from shrimp pond soil.</title>
        <authorList>
            <person name="Xie J."/>
            <person name="Shen N."/>
        </authorList>
    </citation>
    <scope>NUCLEOTIDE SEQUENCE</scope>
    <source>
        <strain evidence="13">GXMU-J5</strain>
    </source>
</reference>
<evidence type="ECO:0000256" key="9">
    <source>
        <dbReference type="ARBA" id="ARBA00022840"/>
    </source>
</evidence>
<dbReference type="PANTHER" id="PTHR43808:SF28">
    <property type="entry name" value="[LYSW]-LYSINE_[LYSW]-ORNITHINE HYDROLASE"/>
    <property type="match status" value="1"/>
</dbReference>
<evidence type="ECO:0000313" key="13">
    <source>
        <dbReference type="EMBL" id="MCX3061842.1"/>
    </source>
</evidence>
<keyword evidence="7" id="KW-0378">Hydrolase</keyword>
<dbReference type="Gene3D" id="3.40.630.10">
    <property type="entry name" value="Zn peptidases"/>
    <property type="match status" value="2"/>
</dbReference>
<keyword evidence="11" id="KW-0170">Cobalt</keyword>
<dbReference type="InterPro" id="IPR002933">
    <property type="entry name" value="Peptidase_M20"/>
</dbReference>
<dbReference type="PANTHER" id="PTHR43808">
    <property type="entry name" value="ACETYLORNITHINE DEACETYLASE"/>
    <property type="match status" value="1"/>
</dbReference>
<keyword evidence="9" id="KW-0067">ATP-binding</keyword>
<evidence type="ECO:0000256" key="6">
    <source>
        <dbReference type="ARBA" id="ARBA00022777"/>
    </source>
</evidence>
<proteinExistence type="predicted"/>
<keyword evidence="10" id="KW-0457">Lysine biosynthesis</keyword>
<keyword evidence="6" id="KW-0418">Kinase</keyword>
<evidence type="ECO:0000256" key="2">
    <source>
        <dbReference type="ARBA" id="ARBA00022605"/>
    </source>
</evidence>
<keyword evidence="3" id="KW-0808">Transferase</keyword>
<comment type="caution">
    <text evidence="13">The sequence shown here is derived from an EMBL/GenBank/DDBJ whole genome shotgun (WGS) entry which is preliminary data.</text>
</comment>
<dbReference type="InterPro" id="IPR050072">
    <property type="entry name" value="Peptidase_M20A"/>
</dbReference>
<dbReference type="NCBIfam" id="TIGR01902">
    <property type="entry name" value="dapE-lys-deAc"/>
    <property type="match status" value="1"/>
</dbReference>
<evidence type="ECO:0000256" key="7">
    <source>
        <dbReference type="ARBA" id="ARBA00022801"/>
    </source>
</evidence>
<dbReference type="InterPro" id="IPR001261">
    <property type="entry name" value="ArgE/DapE_CS"/>
</dbReference>
<gene>
    <name evidence="13" type="ORF">OFY01_19155</name>
</gene>
<feature type="domain" description="Aspartate/glutamate/uridylate kinase" evidence="12">
    <location>
        <begin position="5"/>
        <end position="246"/>
    </location>
</feature>
<dbReference type="InterPro" id="IPR010175">
    <property type="entry name" value="LysK"/>
</dbReference>
<dbReference type="Pfam" id="PF00696">
    <property type="entry name" value="AA_kinase"/>
    <property type="match status" value="1"/>
</dbReference>
<dbReference type="RefSeq" id="WP_266601519.1">
    <property type="nucleotide sequence ID" value="NZ_JAPHNL010000244.1"/>
</dbReference>
<evidence type="ECO:0000256" key="8">
    <source>
        <dbReference type="ARBA" id="ARBA00022833"/>
    </source>
</evidence>
<dbReference type="InterPro" id="IPR036393">
    <property type="entry name" value="AceGlu_kinase-like_sf"/>
</dbReference>
<dbReference type="Pfam" id="PF01546">
    <property type="entry name" value="Peptidase_M20"/>
    <property type="match status" value="1"/>
</dbReference>
<keyword evidence="4" id="KW-0479">Metal-binding</keyword>
<dbReference type="SUPFAM" id="SSF53633">
    <property type="entry name" value="Carbamate kinase-like"/>
    <property type="match status" value="1"/>
</dbReference>
<dbReference type="Proteomes" id="UP001163064">
    <property type="component" value="Unassembled WGS sequence"/>
</dbReference>
<dbReference type="PROSITE" id="PS00758">
    <property type="entry name" value="ARGE_DAPE_CPG2_1"/>
    <property type="match status" value="1"/>
</dbReference>
<name>A0ABT3TZP4_9ACTN</name>
<dbReference type="Gene3D" id="3.40.1160.10">
    <property type="entry name" value="Acetylglutamate kinase-like"/>
    <property type="match status" value="1"/>
</dbReference>
<sequence>MKPLYVVKAGSATLDRGTVFAEIADLVAGGARVLLVAGGATGIARHYEAIGRLVPMLRLPGGDLVRHCPPEEMAHIVDAYERVTLPAAEEGLRAAGLTVFTSVAARGDLVRGRANRPLKTVTPEGRSRVVRDHRAGTVRGVDAARLAVLLDAYDVVVLSPPVADQDGGSPLNVDADMLAAALANALDADHLRLVTGTPGLLTDPSDPASTLRHAHPGEAGGYAGGRMRQKVRAAELALEGSADVAITGPHTLTEPAGWTRFWRAKEPDADLTLLSRSVGVPSVSGDERELTALLREWCAERGIEATTDEVGNLVATRGTGTGRRLLLLGHLDTVPHRWPVRWEGEQLWGRGSVDAKGCLVNFLQVLADADVPEDGQLRVVGAVEEEISSSRGAFHVRDHYPADAVVIGEPSGAGTLTLGYFGLFKLRVTVRVGSGHSAGMDAVSAPDALMRALEDIRDVVRQEASDALSAVIDINSSTGREHHRAVGVLNFRVPPGADLELLRKLALDQAGDGVEIEVLRATPGHAGSRTGPLAKVFGRAFARAGIRPRHVVKKGTSDMNTLATTWRDVPMVAYGPGDSALDHTDVERIDARDVRTARRVLADAVSRWFALPTVRAGAPVASEGDRA</sequence>
<evidence type="ECO:0000259" key="12">
    <source>
        <dbReference type="Pfam" id="PF00696"/>
    </source>
</evidence>
<dbReference type="InterPro" id="IPR001048">
    <property type="entry name" value="Asp/Glu/Uridylate_kinase"/>
</dbReference>